<evidence type="ECO:0000259" key="12">
    <source>
        <dbReference type="Pfam" id="PF07558"/>
    </source>
</evidence>
<dbReference type="InterPro" id="IPR011515">
    <property type="entry name" value="Shugoshin_C"/>
</dbReference>
<keyword evidence="14" id="KW-1185">Reference proteome</keyword>
<feature type="compositionally biased region" description="Basic and acidic residues" evidence="10">
    <location>
        <begin position="533"/>
        <end position="542"/>
    </location>
</feature>
<feature type="compositionally biased region" description="Low complexity" evidence="10">
    <location>
        <begin position="516"/>
        <end position="527"/>
    </location>
</feature>
<dbReference type="STRING" id="40998.A0A2P7YC40"/>
<feature type="region of interest" description="Disordered" evidence="10">
    <location>
        <begin position="569"/>
        <end position="650"/>
    </location>
</feature>
<evidence type="ECO:0000256" key="1">
    <source>
        <dbReference type="ARBA" id="ARBA00004584"/>
    </source>
</evidence>
<evidence type="ECO:0000256" key="6">
    <source>
        <dbReference type="ARBA" id="ARBA00023054"/>
    </source>
</evidence>
<feature type="region of interest" description="Disordered" evidence="10">
    <location>
        <begin position="313"/>
        <end position="555"/>
    </location>
</feature>
<dbReference type="AlphaFoldDB" id="A0A2P7YC40"/>
<feature type="domain" description="Shugoshin C-terminal" evidence="11">
    <location>
        <begin position="423"/>
        <end position="446"/>
    </location>
</feature>
<protein>
    <recommendedName>
        <fullName evidence="15">Shugoshin</fullName>
    </recommendedName>
</protein>
<dbReference type="OrthoDB" id="5394106at2759"/>
<evidence type="ECO:0008006" key="15">
    <source>
        <dbReference type="Google" id="ProtNLM"/>
    </source>
</evidence>
<feature type="compositionally biased region" description="Low complexity" evidence="10">
    <location>
        <begin position="394"/>
        <end position="407"/>
    </location>
</feature>
<dbReference type="GO" id="GO:0051301">
    <property type="term" value="P:cell division"/>
    <property type="evidence" value="ECO:0007669"/>
    <property type="project" value="UniProtKB-KW"/>
</dbReference>
<dbReference type="Pfam" id="PF07557">
    <property type="entry name" value="Shugoshin_C"/>
    <property type="match status" value="1"/>
</dbReference>
<evidence type="ECO:0000256" key="3">
    <source>
        <dbReference type="ARBA" id="ARBA00022454"/>
    </source>
</evidence>
<dbReference type="GO" id="GO:0000779">
    <property type="term" value="C:condensed chromosome, centromeric region"/>
    <property type="evidence" value="ECO:0007669"/>
    <property type="project" value="UniProtKB-ARBA"/>
</dbReference>
<feature type="compositionally biased region" description="Polar residues" evidence="10">
    <location>
        <begin position="262"/>
        <end position="280"/>
    </location>
</feature>
<feature type="compositionally biased region" description="Low complexity" evidence="10">
    <location>
        <begin position="588"/>
        <end position="601"/>
    </location>
</feature>
<evidence type="ECO:0000313" key="13">
    <source>
        <dbReference type="EMBL" id="PSK33549.1"/>
    </source>
</evidence>
<feature type="compositionally biased region" description="Basic and acidic residues" evidence="10">
    <location>
        <begin position="333"/>
        <end position="344"/>
    </location>
</feature>
<evidence type="ECO:0000256" key="8">
    <source>
        <dbReference type="ARBA" id="ARBA00023328"/>
    </source>
</evidence>
<keyword evidence="6 9" id="KW-0175">Coiled coil</keyword>
<sequence>MARLNEAPLQTESVEALKRRFVRQNRDLARINTHQSLRIRAVEVEQSRLQSENLSLREEIIRLQNQLSDSSHNVQLSDLDIVRQDLQRRVEEILGVVSELGQLKKREQPKRQSNPSSWRPAIPNLRLAGPELRMPAIVEGKQYPRRTLDADEIRELRLSDQSNESPDLGPPPVAHFDYADPIKFDPPEPIEQSTGEDVEVEIIPAEMAINLETRRKRKDAQSKTLEDASSDETVGTKLVSKKGAPPRTSTKRKLSVCESEDLSTVQASEPFSFTRRSASAQELRRSDSTEALTSSPVKLDMTEWINEEVPKERKILGNKSVNMSPRKVVVGKPTEKPSLKDSAHNSHNIPKPRARRPKASSTLPVPVQAQPDPPVETIEHEKLPPKTPSADIFSPTSEPSSITSTQPHDAATTANLEGLDGTARPSRRARAAVSYAEPSLNTKMRRPTKELVAAVYPAKAGDHTSATKRSSSAPLIKKEEEADGFDAWKDLAPSTSTGQRSPLLAKSDAAESRIASPPSSTRSGSSTAIQALRRAERPKSVAEIRVGAGEKGLEDRMREMELEGFKDVEAGHRRVASAESRRTRRHSSIASVVEAEAASSSPRGKSSLENSPVLEQGVAERPGLARSTSQPLGLGGRSERLASRRRSMIV</sequence>
<comment type="caution">
    <text evidence="13">The sequence shown here is derived from an EMBL/GenBank/DDBJ whole genome shotgun (WGS) entry which is preliminary data.</text>
</comment>
<evidence type="ECO:0000256" key="2">
    <source>
        <dbReference type="ARBA" id="ARBA00010845"/>
    </source>
</evidence>
<keyword evidence="7" id="KW-0131">Cell cycle</keyword>
<keyword evidence="4" id="KW-0132">Cell division</keyword>
<dbReference type="InterPro" id="IPR011516">
    <property type="entry name" value="Shugoshin_N"/>
</dbReference>
<evidence type="ECO:0000256" key="7">
    <source>
        <dbReference type="ARBA" id="ARBA00023306"/>
    </source>
</evidence>
<dbReference type="Proteomes" id="UP000243723">
    <property type="component" value="Unassembled WGS sequence"/>
</dbReference>
<keyword evidence="3" id="KW-0158">Chromosome</keyword>
<feature type="region of interest" description="Disordered" evidence="10">
    <location>
        <begin position="104"/>
        <end position="123"/>
    </location>
</feature>
<name>A0A2P7YC40_9PEZI</name>
<dbReference type="GO" id="GO:0005634">
    <property type="term" value="C:nucleus"/>
    <property type="evidence" value="ECO:0007669"/>
    <property type="project" value="InterPro"/>
</dbReference>
<feature type="domain" description="Shugoshin N-terminal coiled-coil" evidence="12">
    <location>
        <begin position="17"/>
        <end position="61"/>
    </location>
</feature>
<gene>
    <name evidence="13" type="ORF">B9Z65_7436</name>
</gene>
<organism evidence="13 14">
    <name type="scientific">Elsinoe australis</name>
    <dbReference type="NCBI Taxonomy" id="40998"/>
    <lineage>
        <taxon>Eukaryota</taxon>
        <taxon>Fungi</taxon>
        <taxon>Dikarya</taxon>
        <taxon>Ascomycota</taxon>
        <taxon>Pezizomycotina</taxon>
        <taxon>Dothideomycetes</taxon>
        <taxon>Dothideomycetidae</taxon>
        <taxon>Myriangiales</taxon>
        <taxon>Elsinoaceae</taxon>
        <taxon>Elsinoe</taxon>
    </lineage>
</organism>
<evidence type="ECO:0000256" key="9">
    <source>
        <dbReference type="SAM" id="Coils"/>
    </source>
</evidence>
<proteinExistence type="inferred from homology"/>
<keyword evidence="5" id="KW-0159">Chromosome partition</keyword>
<evidence type="ECO:0000313" key="14">
    <source>
        <dbReference type="Proteomes" id="UP000243723"/>
    </source>
</evidence>
<keyword evidence="8" id="KW-0137">Centromere</keyword>
<dbReference type="EMBL" id="NHZQ01000448">
    <property type="protein sequence ID" value="PSK33549.1"/>
    <property type="molecule type" value="Genomic_DNA"/>
</dbReference>
<comment type="similarity">
    <text evidence="2">Belongs to the shugoshin family.</text>
</comment>
<accession>A0A2P7YC40</accession>
<comment type="subcellular location">
    <subcellularLocation>
        <location evidence="1">Chromosome</location>
        <location evidence="1">Centromere</location>
    </subcellularLocation>
</comment>
<evidence type="ECO:0000256" key="4">
    <source>
        <dbReference type="ARBA" id="ARBA00022618"/>
    </source>
</evidence>
<feature type="coiled-coil region" evidence="9">
    <location>
        <begin position="39"/>
        <end position="66"/>
    </location>
</feature>
<evidence type="ECO:0000256" key="5">
    <source>
        <dbReference type="ARBA" id="ARBA00022829"/>
    </source>
</evidence>
<evidence type="ECO:0000259" key="11">
    <source>
        <dbReference type="Pfam" id="PF07557"/>
    </source>
</evidence>
<dbReference type="Pfam" id="PF07558">
    <property type="entry name" value="Shugoshin_N"/>
    <property type="match status" value="1"/>
</dbReference>
<reference evidence="13 14" key="1">
    <citation type="submission" date="2017-05" db="EMBL/GenBank/DDBJ databases">
        <title>Draft genome sequence of Elsinoe australis.</title>
        <authorList>
            <person name="Cheng Q."/>
        </authorList>
    </citation>
    <scope>NUCLEOTIDE SEQUENCE [LARGE SCALE GENOMIC DNA]</scope>
    <source>
        <strain evidence="13 14">NL1</strain>
    </source>
</reference>
<dbReference type="GO" id="GO:0045132">
    <property type="term" value="P:meiotic chromosome segregation"/>
    <property type="evidence" value="ECO:0007669"/>
    <property type="project" value="InterPro"/>
</dbReference>
<feature type="region of interest" description="Disordered" evidence="10">
    <location>
        <begin position="210"/>
        <end position="296"/>
    </location>
</feature>
<evidence type="ECO:0000256" key="10">
    <source>
        <dbReference type="SAM" id="MobiDB-lite"/>
    </source>
</evidence>